<evidence type="ECO:0000256" key="4">
    <source>
        <dbReference type="SAM" id="MobiDB-lite"/>
    </source>
</evidence>
<dbReference type="HOGENOM" id="CLU_1879333_0_0_1"/>
<organism evidence="5 6">
    <name type="scientific">Emiliania huxleyi (strain CCMP1516)</name>
    <dbReference type="NCBI Taxonomy" id="280463"/>
    <lineage>
        <taxon>Eukaryota</taxon>
        <taxon>Haptista</taxon>
        <taxon>Haptophyta</taxon>
        <taxon>Prymnesiophyceae</taxon>
        <taxon>Isochrysidales</taxon>
        <taxon>Noelaerhabdaceae</taxon>
        <taxon>Emiliania</taxon>
    </lineage>
</organism>
<sequence length="136" mass="14997">MLSACRRKPLAIPVRAFASDASRAYRELLRAQRQLFGEDARARAAAITETREQFALNADVRESEVASKVQDARDAAAFLRHNVAQTVRDDDSGNFVLTPQPEHISRSQTPEPLPDGLEGTPRFEDVPAAADPRASR</sequence>
<evidence type="ECO:0000256" key="1">
    <source>
        <dbReference type="ARBA" id="ARBA00004305"/>
    </source>
</evidence>
<dbReference type="PaxDb" id="2903-EOD30784"/>
<reference evidence="6" key="1">
    <citation type="journal article" date="2013" name="Nature">
        <title>Pan genome of the phytoplankton Emiliania underpins its global distribution.</title>
        <authorList>
            <person name="Read B.A."/>
            <person name="Kegel J."/>
            <person name="Klute M.J."/>
            <person name="Kuo A."/>
            <person name="Lefebvre S.C."/>
            <person name="Maumus F."/>
            <person name="Mayer C."/>
            <person name="Miller J."/>
            <person name="Monier A."/>
            <person name="Salamov A."/>
            <person name="Young J."/>
            <person name="Aguilar M."/>
            <person name="Claverie J.M."/>
            <person name="Frickenhaus S."/>
            <person name="Gonzalez K."/>
            <person name="Herman E.K."/>
            <person name="Lin Y.C."/>
            <person name="Napier J."/>
            <person name="Ogata H."/>
            <person name="Sarno A.F."/>
            <person name="Shmutz J."/>
            <person name="Schroeder D."/>
            <person name="de Vargas C."/>
            <person name="Verret F."/>
            <person name="von Dassow P."/>
            <person name="Valentin K."/>
            <person name="Van de Peer Y."/>
            <person name="Wheeler G."/>
            <person name="Dacks J.B."/>
            <person name="Delwiche C.F."/>
            <person name="Dyhrman S.T."/>
            <person name="Glockner G."/>
            <person name="John U."/>
            <person name="Richards T."/>
            <person name="Worden A.Z."/>
            <person name="Zhang X."/>
            <person name="Grigoriev I.V."/>
            <person name="Allen A.E."/>
            <person name="Bidle K."/>
            <person name="Borodovsky M."/>
            <person name="Bowler C."/>
            <person name="Brownlee C."/>
            <person name="Cock J.M."/>
            <person name="Elias M."/>
            <person name="Gladyshev V.N."/>
            <person name="Groth M."/>
            <person name="Guda C."/>
            <person name="Hadaegh A."/>
            <person name="Iglesias-Rodriguez M.D."/>
            <person name="Jenkins J."/>
            <person name="Jones B.M."/>
            <person name="Lawson T."/>
            <person name="Leese F."/>
            <person name="Lindquist E."/>
            <person name="Lobanov A."/>
            <person name="Lomsadze A."/>
            <person name="Malik S.B."/>
            <person name="Marsh M.E."/>
            <person name="Mackinder L."/>
            <person name="Mock T."/>
            <person name="Mueller-Roeber B."/>
            <person name="Pagarete A."/>
            <person name="Parker M."/>
            <person name="Probert I."/>
            <person name="Quesneville H."/>
            <person name="Raines C."/>
            <person name="Rensing S.A."/>
            <person name="Riano-Pachon D.M."/>
            <person name="Richier S."/>
            <person name="Rokitta S."/>
            <person name="Shiraiwa Y."/>
            <person name="Soanes D.M."/>
            <person name="van der Giezen M."/>
            <person name="Wahlund T.M."/>
            <person name="Williams B."/>
            <person name="Wilson W."/>
            <person name="Wolfe G."/>
            <person name="Wurch L.L."/>
        </authorList>
    </citation>
    <scope>NUCLEOTIDE SEQUENCE</scope>
</reference>
<accession>A0A0D3K4U9</accession>
<dbReference type="RefSeq" id="XP_005783213.1">
    <property type="nucleotide sequence ID" value="XM_005783156.1"/>
</dbReference>
<comment type="subcellular location">
    <subcellularLocation>
        <location evidence="1">Mitochondrion matrix</location>
    </subcellularLocation>
</comment>
<keyword evidence="2" id="KW-0496">Mitochondrion</keyword>
<dbReference type="PANTHER" id="PTHR46749:SF1">
    <property type="entry name" value="COMPLEX III ASSEMBLY FACTOR LYRM7"/>
    <property type="match status" value="1"/>
</dbReference>
<protein>
    <recommendedName>
        <fullName evidence="7">Mitochondrial zinc maintenance protein 1, mitochondrial</fullName>
    </recommendedName>
</protein>
<dbReference type="PANTHER" id="PTHR46749">
    <property type="entry name" value="COMPLEX III ASSEMBLY FACTOR LYRM7"/>
    <property type="match status" value="1"/>
</dbReference>
<dbReference type="CDD" id="cd20267">
    <property type="entry name" value="Complex1_LYR_LYRM7"/>
    <property type="match status" value="1"/>
</dbReference>
<name>A0A0D3K4U9_EMIH1</name>
<reference evidence="5" key="2">
    <citation type="submission" date="2024-10" db="UniProtKB">
        <authorList>
            <consortium name="EnsemblProtists"/>
        </authorList>
    </citation>
    <scope>IDENTIFICATION</scope>
</reference>
<keyword evidence="3" id="KW-0143">Chaperone</keyword>
<dbReference type="GeneID" id="17276057"/>
<dbReference type="GO" id="GO:0044183">
    <property type="term" value="F:protein folding chaperone"/>
    <property type="evidence" value="ECO:0007669"/>
    <property type="project" value="TreeGrafter"/>
</dbReference>
<dbReference type="InterPro" id="IPR050435">
    <property type="entry name" value="MZM1/LYRM7"/>
</dbReference>
<dbReference type="KEGG" id="ehx:EMIHUDRAFT_113054"/>
<dbReference type="AlphaFoldDB" id="A0A0D3K4U9"/>
<dbReference type="InterPro" id="IPR045298">
    <property type="entry name" value="Complex1_LYR_LYRM7"/>
</dbReference>
<dbReference type="GO" id="GO:0034551">
    <property type="term" value="P:mitochondrial respiratory chain complex III assembly"/>
    <property type="evidence" value="ECO:0007669"/>
    <property type="project" value="InterPro"/>
</dbReference>
<evidence type="ECO:0000256" key="2">
    <source>
        <dbReference type="ARBA" id="ARBA00023128"/>
    </source>
</evidence>
<feature type="region of interest" description="Disordered" evidence="4">
    <location>
        <begin position="89"/>
        <end position="136"/>
    </location>
</feature>
<evidence type="ECO:0008006" key="7">
    <source>
        <dbReference type="Google" id="ProtNLM"/>
    </source>
</evidence>
<evidence type="ECO:0000256" key="3">
    <source>
        <dbReference type="ARBA" id="ARBA00023186"/>
    </source>
</evidence>
<dbReference type="GO" id="GO:0005759">
    <property type="term" value="C:mitochondrial matrix"/>
    <property type="evidence" value="ECO:0007669"/>
    <property type="project" value="UniProtKB-SubCell"/>
</dbReference>
<keyword evidence="6" id="KW-1185">Reference proteome</keyword>
<dbReference type="EnsemblProtists" id="EOD30784">
    <property type="protein sequence ID" value="EOD30784"/>
    <property type="gene ID" value="EMIHUDRAFT_113054"/>
</dbReference>
<dbReference type="OMA" id="DKDHAGA"/>
<evidence type="ECO:0000313" key="6">
    <source>
        <dbReference type="Proteomes" id="UP000013827"/>
    </source>
</evidence>
<proteinExistence type="predicted"/>
<dbReference type="Proteomes" id="UP000013827">
    <property type="component" value="Unassembled WGS sequence"/>
</dbReference>
<evidence type="ECO:0000313" key="5">
    <source>
        <dbReference type="EnsemblProtists" id="EOD30784"/>
    </source>
</evidence>